<feature type="transmembrane region" description="Helical" evidence="1">
    <location>
        <begin position="29"/>
        <end position="49"/>
    </location>
</feature>
<dbReference type="AlphaFoldDB" id="A0A1D2LMS1"/>
<dbReference type="RefSeq" id="WP_029091319.1">
    <property type="nucleotide sequence ID" value="NZ_CBCPHX010000004.1"/>
</dbReference>
<keyword evidence="1" id="KW-0812">Transmembrane</keyword>
<dbReference type="OrthoDB" id="10000306at2"/>
<dbReference type="STRING" id="2756.BFR44_05835"/>
<dbReference type="EMBL" id="OUNC01000056">
    <property type="protein sequence ID" value="SPP29755.1"/>
    <property type="molecule type" value="Genomic_DNA"/>
</dbReference>
<feature type="transmembrane region" description="Helical" evidence="1">
    <location>
        <begin position="7"/>
        <end position="23"/>
    </location>
</feature>
<evidence type="ECO:0000313" key="5">
    <source>
        <dbReference type="Proteomes" id="UP000270190"/>
    </source>
</evidence>
<accession>A0A1D2LMS1</accession>
<organism evidence="2 4">
    <name type="scientific">Brochothrix thermosphacta</name>
    <name type="common">Microbacterium thermosphactum</name>
    <dbReference type="NCBI Taxonomy" id="2756"/>
    <lineage>
        <taxon>Bacteria</taxon>
        <taxon>Bacillati</taxon>
        <taxon>Bacillota</taxon>
        <taxon>Bacilli</taxon>
        <taxon>Bacillales</taxon>
        <taxon>Listeriaceae</taxon>
        <taxon>Brochothrix</taxon>
    </lineage>
</organism>
<dbReference type="Proteomes" id="UP000243591">
    <property type="component" value="Chromosome"/>
</dbReference>
<proteinExistence type="predicted"/>
<keyword evidence="1" id="KW-1133">Transmembrane helix</keyword>
<reference evidence="2 4" key="1">
    <citation type="submission" date="2017-09" db="EMBL/GenBank/DDBJ databases">
        <title>Complete Genome Sequences of Two Strains of the Meat Spoilage Bacterium Brochothrix thermosphacta Isolated from Ground Chicken.</title>
        <authorList>
            <person name="Paoli G.C."/>
            <person name="Wijey C."/>
            <person name="Chen C.-Y."/>
            <person name="Nguyen L."/>
            <person name="Yan X."/>
            <person name="Irwin P.L."/>
        </authorList>
    </citation>
    <scope>NUCLEOTIDE SEQUENCE [LARGE SCALE GENOMIC DNA]</scope>
    <source>
        <strain evidence="2 4">BI</strain>
    </source>
</reference>
<evidence type="ECO:0000256" key="1">
    <source>
        <dbReference type="SAM" id="Phobius"/>
    </source>
</evidence>
<dbReference type="KEGG" id="bths:CNY62_05970"/>
<keyword evidence="4" id="KW-1185">Reference proteome</keyword>
<evidence type="ECO:0000313" key="3">
    <source>
        <dbReference type="EMBL" id="SPP29755.1"/>
    </source>
</evidence>
<reference evidence="5" key="3">
    <citation type="submission" date="2018-04" db="EMBL/GenBank/DDBJ databases">
        <authorList>
            <person name="Illikoud N."/>
        </authorList>
    </citation>
    <scope>NUCLEOTIDE SEQUENCE [LARGE SCALE GENOMIC DNA]</scope>
</reference>
<protein>
    <submittedName>
        <fullName evidence="2">Uncharacterized protein</fullName>
    </submittedName>
</protein>
<gene>
    <name evidence="3" type="ORF">BTBSAS_60058</name>
    <name evidence="2" type="ORF">CNY62_05970</name>
</gene>
<keyword evidence="1" id="KW-0472">Membrane</keyword>
<reference evidence="3" key="2">
    <citation type="submission" date="2018-04" db="EMBL/GenBank/DDBJ databases">
        <authorList>
            <person name="Go L.Y."/>
            <person name="Mitchell J.A."/>
        </authorList>
    </citation>
    <scope>NUCLEOTIDE SEQUENCE</scope>
    <source>
        <strain evidence="3">BSAS1 3</strain>
    </source>
</reference>
<feature type="transmembrane region" description="Helical" evidence="1">
    <location>
        <begin position="61"/>
        <end position="81"/>
    </location>
</feature>
<sequence>MPFKRTLLIILELVIVFFVGWFLRHSVSVVAGTALVIIGTLCVMCLWYLYPRVTGKTKPKWQKIVMVIADVSLVAINGLLLK</sequence>
<evidence type="ECO:0000313" key="2">
    <source>
        <dbReference type="EMBL" id="ATF25986.1"/>
    </source>
</evidence>
<dbReference type="EMBL" id="CP023483">
    <property type="protein sequence ID" value="ATF25986.1"/>
    <property type="molecule type" value="Genomic_DNA"/>
</dbReference>
<name>A0A1D2LMS1_BROTH</name>
<evidence type="ECO:0000313" key="4">
    <source>
        <dbReference type="Proteomes" id="UP000243591"/>
    </source>
</evidence>
<dbReference type="Proteomes" id="UP000270190">
    <property type="component" value="Unassembled WGS sequence"/>
</dbReference>